<dbReference type="PANTHER" id="PTHR34775:SF6">
    <property type="entry name" value="TRANSMEMBRANE PROTEIN"/>
    <property type="match status" value="1"/>
</dbReference>
<dbReference type="Proteomes" id="UP001141253">
    <property type="component" value="Chromosome 1"/>
</dbReference>
<organism evidence="2 3">
    <name type="scientific">Salix suchowensis</name>
    <dbReference type="NCBI Taxonomy" id="1278906"/>
    <lineage>
        <taxon>Eukaryota</taxon>
        <taxon>Viridiplantae</taxon>
        <taxon>Streptophyta</taxon>
        <taxon>Embryophyta</taxon>
        <taxon>Tracheophyta</taxon>
        <taxon>Spermatophyta</taxon>
        <taxon>Magnoliopsida</taxon>
        <taxon>eudicotyledons</taxon>
        <taxon>Gunneridae</taxon>
        <taxon>Pentapetalae</taxon>
        <taxon>rosids</taxon>
        <taxon>fabids</taxon>
        <taxon>Malpighiales</taxon>
        <taxon>Salicaceae</taxon>
        <taxon>Saliceae</taxon>
        <taxon>Salix</taxon>
    </lineage>
</organism>
<proteinExistence type="predicted"/>
<gene>
    <name evidence="2" type="ORF">OIU77_023762</name>
</gene>
<keyword evidence="3" id="KW-1185">Reference proteome</keyword>
<dbReference type="EMBL" id="JAPFFI010000005">
    <property type="protein sequence ID" value="KAJ6394615.1"/>
    <property type="molecule type" value="Genomic_DNA"/>
</dbReference>
<protein>
    <recommendedName>
        <fullName evidence="4">Transmembrane protein</fullName>
    </recommendedName>
</protein>
<accession>A0ABQ9C819</accession>
<reference evidence="2" key="1">
    <citation type="submission" date="2022-10" db="EMBL/GenBank/DDBJ databases">
        <authorList>
            <person name="Hyden B.L."/>
            <person name="Feng K."/>
            <person name="Yates T."/>
            <person name="Jawdy S."/>
            <person name="Smart L.B."/>
            <person name="Muchero W."/>
        </authorList>
    </citation>
    <scope>NUCLEOTIDE SEQUENCE</scope>
    <source>
        <tissue evidence="2">Shoot tip</tissue>
    </source>
</reference>
<name>A0ABQ9C819_9ROSI</name>
<sequence length="458" mass="51212">MDGSGNKSLSSTPTKRLSFSKGADENDQNYQGWSLNVQNPKKPLTTTATKHFMSSTISAASKDPNFWFETNSSIGFGEYEENALLLDHPSSRPYDPLTNYIPPRPTFLRYKPHRLRDIFLRRENEARKESSSCCGGSIESNNDKDVEDELGTSSLADGTQEDDVEKEGVDKNEEEFEEVEEERCWSLKGVMKFLLLLVVLVLSNSFISSMNSPTPLPVMQAFGNPKNGSHMIQDHAYGFVNDLVFGNRDYILVQNGAGIDEKEMMDYEAAGEDEYDDKLDEPVEKQNGESEVLKIVEAEEKEAIEGFVEGGETEAKEFIEHEKKGEIAKLGSVVESQAEERAPKMVEASDVSDEYLTNVVAMNHELHITEATTMSESPFINDGVGSLGITSSIPENFENEVANEPVKQEMIDGGIGSGWSTTSDQPEYYHIQSDEAEESLKRKNLRKRKLWLCSPLCF</sequence>
<evidence type="ECO:0000313" key="2">
    <source>
        <dbReference type="EMBL" id="KAJ6394615.1"/>
    </source>
</evidence>
<comment type="caution">
    <text evidence="2">The sequence shown here is derived from an EMBL/GenBank/DDBJ whole genome shotgun (WGS) entry which is preliminary data.</text>
</comment>
<evidence type="ECO:0000313" key="3">
    <source>
        <dbReference type="Proteomes" id="UP001141253"/>
    </source>
</evidence>
<dbReference type="PANTHER" id="PTHR34775">
    <property type="entry name" value="TRANSMEMBRANE PROTEIN"/>
    <property type="match status" value="1"/>
</dbReference>
<evidence type="ECO:0008006" key="4">
    <source>
        <dbReference type="Google" id="ProtNLM"/>
    </source>
</evidence>
<evidence type="ECO:0000256" key="1">
    <source>
        <dbReference type="SAM" id="MobiDB-lite"/>
    </source>
</evidence>
<feature type="compositionally biased region" description="Polar residues" evidence="1">
    <location>
        <begin position="1"/>
        <end position="17"/>
    </location>
</feature>
<feature type="compositionally biased region" description="Low complexity" evidence="1">
    <location>
        <begin position="131"/>
        <end position="140"/>
    </location>
</feature>
<reference evidence="2" key="2">
    <citation type="journal article" date="2023" name="Int. J. Mol. Sci.">
        <title>De Novo Assembly and Annotation of 11 Diverse Shrub Willow (Salix) Genomes Reveals Novel Gene Organization in Sex-Linked Regions.</title>
        <authorList>
            <person name="Hyden B."/>
            <person name="Feng K."/>
            <person name="Yates T.B."/>
            <person name="Jawdy S."/>
            <person name="Cereghino C."/>
            <person name="Smart L.B."/>
            <person name="Muchero W."/>
        </authorList>
    </citation>
    <scope>NUCLEOTIDE SEQUENCE</scope>
    <source>
        <tissue evidence="2">Shoot tip</tissue>
    </source>
</reference>
<feature type="compositionally biased region" description="Polar residues" evidence="1">
    <location>
        <begin position="28"/>
        <end position="41"/>
    </location>
</feature>
<feature type="region of interest" description="Disordered" evidence="1">
    <location>
        <begin position="130"/>
        <end position="176"/>
    </location>
</feature>
<feature type="region of interest" description="Disordered" evidence="1">
    <location>
        <begin position="1"/>
        <end position="41"/>
    </location>
</feature>